<feature type="domain" description="Tail specific protease" evidence="1">
    <location>
        <begin position="6"/>
        <end position="178"/>
    </location>
</feature>
<evidence type="ECO:0000313" key="2">
    <source>
        <dbReference type="EMBL" id="KAL2919741.1"/>
    </source>
</evidence>
<gene>
    <name evidence="2" type="ORF">HK105_200657</name>
</gene>
<dbReference type="Gene3D" id="3.90.226.10">
    <property type="entry name" value="2-enoyl-CoA Hydratase, Chain A, domain 1"/>
    <property type="match status" value="1"/>
</dbReference>
<dbReference type="PANTHER" id="PTHR32060">
    <property type="entry name" value="TAIL-SPECIFIC PROTEASE"/>
    <property type="match status" value="1"/>
</dbReference>
<protein>
    <recommendedName>
        <fullName evidence="1">Tail specific protease domain-containing protein</fullName>
    </recommendedName>
</protein>
<dbReference type="InterPro" id="IPR005151">
    <property type="entry name" value="Tail-specific_protease"/>
</dbReference>
<accession>A0ABR4NJV9</accession>
<name>A0ABR4NJV9_9FUNG</name>
<dbReference type="InterPro" id="IPR029045">
    <property type="entry name" value="ClpP/crotonase-like_dom_sf"/>
</dbReference>
<sequence length="236" mass="25705">MHAFLLNELKDTDSIVFDLRDNGGGSIFFVKAIPQLFKPDFPESSSKYLRNKIGYNSLVASQYAEKTWIDSWNESKSGDRHTALKQFDMFEPTSTLGQAYLKPTPVFNNGRSFSAGELFSAAIQDSQTGTIFSEDGETSGSVANVLDTPTSCASVTAARCATGVNNGKLIEDIGVAVDSVLSTAVLQQAASTGKTTQEIAIELAKKRSLEHNPIYGHRGTKVIKWLINSAEWNQKL</sequence>
<proteinExistence type="predicted"/>
<organism evidence="2 3">
    <name type="scientific">Polyrhizophydium stewartii</name>
    <dbReference type="NCBI Taxonomy" id="2732419"/>
    <lineage>
        <taxon>Eukaryota</taxon>
        <taxon>Fungi</taxon>
        <taxon>Fungi incertae sedis</taxon>
        <taxon>Chytridiomycota</taxon>
        <taxon>Chytridiomycota incertae sedis</taxon>
        <taxon>Chytridiomycetes</taxon>
        <taxon>Rhizophydiales</taxon>
        <taxon>Rhizophydiales incertae sedis</taxon>
        <taxon>Polyrhizophydium</taxon>
    </lineage>
</organism>
<evidence type="ECO:0000313" key="3">
    <source>
        <dbReference type="Proteomes" id="UP001527925"/>
    </source>
</evidence>
<reference evidence="2 3" key="1">
    <citation type="submission" date="2023-09" db="EMBL/GenBank/DDBJ databases">
        <title>Pangenome analysis of Batrachochytrium dendrobatidis and related Chytrids.</title>
        <authorList>
            <person name="Yacoub M.N."/>
            <person name="Stajich J.E."/>
            <person name="James T.Y."/>
        </authorList>
    </citation>
    <scope>NUCLEOTIDE SEQUENCE [LARGE SCALE GENOMIC DNA]</scope>
    <source>
        <strain evidence="2 3">JEL0888</strain>
    </source>
</reference>
<comment type="caution">
    <text evidence="2">The sequence shown here is derived from an EMBL/GenBank/DDBJ whole genome shotgun (WGS) entry which is preliminary data.</text>
</comment>
<dbReference type="SUPFAM" id="SSF52096">
    <property type="entry name" value="ClpP/crotonase"/>
    <property type="match status" value="1"/>
</dbReference>
<evidence type="ECO:0000259" key="1">
    <source>
        <dbReference type="Pfam" id="PF03572"/>
    </source>
</evidence>
<dbReference type="Pfam" id="PF03572">
    <property type="entry name" value="Peptidase_S41"/>
    <property type="match status" value="1"/>
</dbReference>
<dbReference type="Proteomes" id="UP001527925">
    <property type="component" value="Unassembled WGS sequence"/>
</dbReference>
<keyword evidence="3" id="KW-1185">Reference proteome</keyword>
<dbReference type="PANTHER" id="PTHR32060:SF22">
    <property type="entry name" value="CARBOXYL-TERMINAL-PROCESSING PEPTIDASE 3, CHLOROPLASTIC"/>
    <property type="match status" value="1"/>
</dbReference>
<dbReference type="EMBL" id="JADGIZ020000002">
    <property type="protein sequence ID" value="KAL2919741.1"/>
    <property type="molecule type" value="Genomic_DNA"/>
</dbReference>